<name>A7IC66_XANP2</name>
<gene>
    <name evidence="1" type="ordered locus">Xaut_0351</name>
</gene>
<evidence type="ECO:0000313" key="2">
    <source>
        <dbReference type="Proteomes" id="UP000002417"/>
    </source>
</evidence>
<dbReference type="STRING" id="78245.Xaut_0351"/>
<evidence type="ECO:0000313" key="1">
    <source>
        <dbReference type="EMBL" id="ABS65609.1"/>
    </source>
</evidence>
<keyword evidence="2" id="KW-1185">Reference proteome</keyword>
<organism evidence="1 2">
    <name type="scientific">Xanthobacter autotrophicus (strain ATCC BAA-1158 / Py2)</name>
    <dbReference type="NCBI Taxonomy" id="78245"/>
    <lineage>
        <taxon>Bacteria</taxon>
        <taxon>Pseudomonadati</taxon>
        <taxon>Pseudomonadota</taxon>
        <taxon>Alphaproteobacteria</taxon>
        <taxon>Hyphomicrobiales</taxon>
        <taxon>Xanthobacteraceae</taxon>
        <taxon>Xanthobacter</taxon>
    </lineage>
</organism>
<dbReference type="EMBL" id="CP000781">
    <property type="protein sequence ID" value="ABS65609.1"/>
    <property type="molecule type" value="Genomic_DNA"/>
</dbReference>
<accession>A7IC66</accession>
<dbReference type="HOGENOM" id="CLU_1767340_0_0_5"/>
<reference evidence="1 2" key="1">
    <citation type="submission" date="2007-07" db="EMBL/GenBank/DDBJ databases">
        <title>Complete sequence of chromosome of Xanthobacter autotrophicus Py2.</title>
        <authorList>
            <consortium name="US DOE Joint Genome Institute"/>
            <person name="Copeland A."/>
            <person name="Lucas S."/>
            <person name="Lapidus A."/>
            <person name="Barry K."/>
            <person name="Glavina del Rio T."/>
            <person name="Hammon N."/>
            <person name="Israni S."/>
            <person name="Dalin E."/>
            <person name="Tice H."/>
            <person name="Pitluck S."/>
            <person name="Sims D."/>
            <person name="Brettin T."/>
            <person name="Bruce D."/>
            <person name="Detter J.C."/>
            <person name="Han C."/>
            <person name="Tapia R."/>
            <person name="Brainard J."/>
            <person name="Schmutz J."/>
            <person name="Larimer F."/>
            <person name="Land M."/>
            <person name="Hauser L."/>
            <person name="Kyrpides N."/>
            <person name="Kim E."/>
            <person name="Ensigns S.A."/>
            <person name="Richardson P."/>
        </authorList>
    </citation>
    <scope>NUCLEOTIDE SEQUENCE [LARGE SCALE GENOMIC DNA]</scope>
    <source>
        <strain evidence="2">ATCC BAA-1158 / Py2</strain>
    </source>
</reference>
<dbReference type="AlphaFoldDB" id="A7IC66"/>
<proteinExistence type="predicted"/>
<protein>
    <submittedName>
        <fullName evidence="1">Uncharacterized protein</fullName>
    </submittedName>
</protein>
<dbReference type="KEGG" id="xau:Xaut_0351"/>
<sequence>MKGARKVILGAGMGALLVSSVSADEPRRLTAQYYYDRALTAEMVLLDAIRANKPRRILTLYNALVDEIDILAGPRVSSDSSGMCAFLMHALAAVTLTTYGHMERRAQSTAMANGAWTKYREVVSRCERQPGVVVFDRKLPENLSEVF</sequence>
<dbReference type="Proteomes" id="UP000002417">
    <property type="component" value="Chromosome"/>
</dbReference>